<protein>
    <recommendedName>
        <fullName evidence="1">Protein kinase domain-containing protein</fullName>
    </recommendedName>
</protein>
<dbReference type="InterPro" id="IPR000719">
    <property type="entry name" value="Prot_kinase_dom"/>
</dbReference>
<name>A0A9P5Q3S2_9AGAR</name>
<reference evidence="2" key="1">
    <citation type="submission" date="2020-11" db="EMBL/GenBank/DDBJ databases">
        <authorList>
            <consortium name="DOE Joint Genome Institute"/>
            <person name="Ahrendt S."/>
            <person name="Riley R."/>
            <person name="Andreopoulos W."/>
            <person name="Labutti K."/>
            <person name="Pangilinan J."/>
            <person name="Ruiz-Duenas F.J."/>
            <person name="Barrasa J.M."/>
            <person name="Sanchez-Garcia M."/>
            <person name="Camarero S."/>
            <person name="Miyauchi S."/>
            <person name="Serrano A."/>
            <person name="Linde D."/>
            <person name="Babiker R."/>
            <person name="Drula E."/>
            <person name="Ayuso-Fernandez I."/>
            <person name="Pacheco R."/>
            <person name="Padilla G."/>
            <person name="Ferreira P."/>
            <person name="Barriuso J."/>
            <person name="Kellner H."/>
            <person name="Castanera R."/>
            <person name="Alfaro M."/>
            <person name="Ramirez L."/>
            <person name="Pisabarro A.G."/>
            <person name="Kuo A."/>
            <person name="Tritt A."/>
            <person name="Lipzen A."/>
            <person name="He G."/>
            <person name="Yan M."/>
            <person name="Ng V."/>
            <person name="Cullen D."/>
            <person name="Martin F."/>
            <person name="Rosso M.-N."/>
            <person name="Henrissat B."/>
            <person name="Hibbett D."/>
            <person name="Martinez A.T."/>
            <person name="Grigoriev I.V."/>
        </authorList>
    </citation>
    <scope>NUCLEOTIDE SEQUENCE</scope>
    <source>
        <strain evidence="2">AH 40177</strain>
    </source>
</reference>
<accession>A0A9P5Q3S2</accession>
<proteinExistence type="predicted"/>
<gene>
    <name evidence="2" type="ORF">BDP27DRAFT_1417109</name>
</gene>
<organism evidence="2 3">
    <name type="scientific">Rhodocollybia butyracea</name>
    <dbReference type="NCBI Taxonomy" id="206335"/>
    <lineage>
        <taxon>Eukaryota</taxon>
        <taxon>Fungi</taxon>
        <taxon>Dikarya</taxon>
        <taxon>Basidiomycota</taxon>
        <taxon>Agaricomycotina</taxon>
        <taxon>Agaricomycetes</taxon>
        <taxon>Agaricomycetidae</taxon>
        <taxon>Agaricales</taxon>
        <taxon>Marasmiineae</taxon>
        <taxon>Omphalotaceae</taxon>
        <taxon>Rhodocollybia</taxon>
    </lineage>
</organism>
<evidence type="ECO:0000259" key="1">
    <source>
        <dbReference type="PROSITE" id="PS50011"/>
    </source>
</evidence>
<evidence type="ECO:0000313" key="3">
    <source>
        <dbReference type="Proteomes" id="UP000772434"/>
    </source>
</evidence>
<dbReference type="SUPFAM" id="SSF56112">
    <property type="entry name" value="Protein kinase-like (PK-like)"/>
    <property type="match status" value="1"/>
</dbReference>
<dbReference type="GO" id="GO:0005524">
    <property type="term" value="F:ATP binding"/>
    <property type="evidence" value="ECO:0007669"/>
    <property type="project" value="InterPro"/>
</dbReference>
<keyword evidence="3" id="KW-1185">Reference proteome</keyword>
<sequence length="266" mass="31102">MGENEATTNPVEDTIVENGGTYDIASLKPVDMEFTLKHGGKYDFYSVDGVRMVDYSLPRPDFSTILITEILNDGNFATVYGGHLHDEYNNKVHEVVIKLGELEQMEREAENYDRLRYIQGRVVPRMFGYWDADRKEGKSWGCLVIERFGARLETPFWYLEIEERDIPRLRFRYRMLTSWCRAIILNHLRDIHNEALVHNDFEPRNILQKGKEFRIIDLESLAVHTCTKRILDFTTFLKKKDTLALLSEFCSPLVCRNGGDGVRWLR</sequence>
<comment type="caution">
    <text evidence="2">The sequence shown here is derived from an EMBL/GenBank/DDBJ whole genome shotgun (WGS) entry which is preliminary data.</text>
</comment>
<dbReference type="Gene3D" id="1.10.510.10">
    <property type="entry name" value="Transferase(Phosphotransferase) domain 1"/>
    <property type="match status" value="1"/>
</dbReference>
<dbReference type="OrthoDB" id="2523749at2759"/>
<dbReference type="PROSITE" id="PS50011">
    <property type="entry name" value="PROTEIN_KINASE_DOM"/>
    <property type="match status" value="1"/>
</dbReference>
<feature type="domain" description="Protein kinase" evidence="1">
    <location>
        <begin position="65"/>
        <end position="266"/>
    </location>
</feature>
<dbReference type="EMBL" id="JADNRY010000017">
    <property type="protein sequence ID" value="KAF9073640.1"/>
    <property type="molecule type" value="Genomic_DNA"/>
</dbReference>
<dbReference type="InterPro" id="IPR011009">
    <property type="entry name" value="Kinase-like_dom_sf"/>
</dbReference>
<dbReference type="GO" id="GO:0004672">
    <property type="term" value="F:protein kinase activity"/>
    <property type="evidence" value="ECO:0007669"/>
    <property type="project" value="InterPro"/>
</dbReference>
<dbReference type="Proteomes" id="UP000772434">
    <property type="component" value="Unassembled WGS sequence"/>
</dbReference>
<evidence type="ECO:0000313" key="2">
    <source>
        <dbReference type="EMBL" id="KAF9073640.1"/>
    </source>
</evidence>
<dbReference type="AlphaFoldDB" id="A0A9P5Q3S2"/>